<name>A0A0R2L841_9LACO</name>
<dbReference type="EMBL" id="JQCA01000163">
    <property type="protein sequence ID" value="KRN97874.1"/>
    <property type="molecule type" value="Genomic_DNA"/>
</dbReference>
<proteinExistence type="predicted"/>
<gene>
    <name evidence="1" type="ORF">IV54_GL001174</name>
</gene>
<protein>
    <submittedName>
        <fullName evidence="1">Uncharacterized protein</fullName>
    </submittedName>
</protein>
<organism evidence="1 2">
    <name type="scientific">Levilactobacillus paucivorans</name>
    <dbReference type="NCBI Taxonomy" id="616990"/>
    <lineage>
        <taxon>Bacteria</taxon>
        <taxon>Bacillati</taxon>
        <taxon>Bacillota</taxon>
        <taxon>Bacilli</taxon>
        <taxon>Lactobacillales</taxon>
        <taxon>Lactobacillaceae</taxon>
        <taxon>Levilactobacillus</taxon>
    </lineage>
</organism>
<sequence>MKLYETLGEYTVDYLLNDDHAVDEKVEDKTVALLQECNVYAKANGLPALCDIYDVFSLEQDAAIIYHLVADHLIQEKQQIEEYEITIKRQHN</sequence>
<evidence type="ECO:0000313" key="2">
    <source>
        <dbReference type="Proteomes" id="UP000051906"/>
    </source>
</evidence>
<reference evidence="1 2" key="1">
    <citation type="journal article" date="2015" name="Genome Announc.">
        <title>Expanding the biotechnology potential of lactobacilli through comparative genomics of 213 strains and associated genera.</title>
        <authorList>
            <person name="Sun Z."/>
            <person name="Harris H.M."/>
            <person name="McCann A."/>
            <person name="Guo C."/>
            <person name="Argimon S."/>
            <person name="Zhang W."/>
            <person name="Yang X."/>
            <person name="Jeffery I.B."/>
            <person name="Cooney J.C."/>
            <person name="Kagawa T.F."/>
            <person name="Liu W."/>
            <person name="Song Y."/>
            <person name="Salvetti E."/>
            <person name="Wrobel A."/>
            <person name="Rasinkangas P."/>
            <person name="Parkhill J."/>
            <person name="Rea M.C."/>
            <person name="O'Sullivan O."/>
            <person name="Ritari J."/>
            <person name="Douillard F.P."/>
            <person name="Paul Ross R."/>
            <person name="Yang R."/>
            <person name="Briner A.E."/>
            <person name="Felis G.E."/>
            <person name="de Vos W.M."/>
            <person name="Barrangou R."/>
            <person name="Klaenhammer T.R."/>
            <person name="Caufield P.W."/>
            <person name="Cui Y."/>
            <person name="Zhang H."/>
            <person name="O'Toole P.W."/>
        </authorList>
    </citation>
    <scope>NUCLEOTIDE SEQUENCE [LARGE SCALE GENOMIC DNA]</scope>
    <source>
        <strain evidence="1 2">DSM 22467</strain>
    </source>
</reference>
<dbReference type="AlphaFoldDB" id="A0A0R2L841"/>
<comment type="caution">
    <text evidence="1">The sequence shown here is derived from an EMBL/GenBank/DDBJ whole genome shotgun (WGS) entry which is preliminary data.</text>
</comment>
<dbReference type="PATRIC" id="fig|616990.3.peg.1262"/>
<dbReference type="Proteomes" id="UP000051906">
    <property type="component" value="Unassembled WGS sequence"/>
</dbReference>
<evidence type="ECO:0000313" key="1">
    <source>
        <dbReference type="EMBL" id="KRN97874.1"/>
    </source>
</evidence>
<accession>A0A0R2L841</accession>
<keyword evidence="2" id="KW-1185">Reference proteome</keyword>